<dbReference type="PANTHER" id="PTHR31569">
    <property type="entry name" value="SWIM-TYPE DOMAIN-CONTAINING PROTEIN"/>
    <property type="match status" value="1"/>
</dbReference>
<evidence type="ECO:0000256" key="1">
    <source>
        <dbReference type="SAM" id="MobiDB-lite"/>
    </source>
</evidence>
<gene>
    <name evidence="3" type="ORF">PCL_07390</name>
</gene>
<feature type="region of interest" description="Disordered" evidence="1">
    <location>
        <begin position="562"/>
        <end position="615"/>
    </location>
</feature>
<evidence type="ECO:0000313" key="4">
    <source>
        <dbReference type="Proteomes" id="UP000245956"/>
    </source>
</evidence>
<feature type="domain" description="MULE transposase" evidence="2">
    <location>
        <begin position="226"/>
        <end position="319"/>
    </location>
</feature>
<feature type="region of interest" description="Disordered" evidence="1">
    <location>
        <begin position="634"/>
        <end position="673"/>
    </location>
</feature>
<feature type="compositionally biased region" description="Basic and acidic residues" evidence="1">
    <location>
        <begin position="588"/>
        <end position="602"/>
    </location>
</feature>
<evidence type="ECO:0000259" key="2">
    <source>
        <dbReference type="Pfam" id="PF10551"/>
    </source>
</evidence>
<dbReference type="PANTHER" id="PTHR31569:SF4">
    <property type="entry name" value="SWIM-TYPE DOMAIN-CONTAINING PROTEIN"/>
    <property type="match status" value="1"/>
</dbReference>
<evidence type="ECO:0000313" key="3">
    <source>
        <dbReference type="EMBL" id="PWI65091.1"/>
    </source>
</evidence>
<protein>
    <recommendedName>
        <fullName evidence="2">MULE transposase domain-containing protein</fullName>
    </recommendedName>
</protein>
<dbReference type="Pfam" id="PF10551">
    <property type="entry name" value="MULE"/>
    <property type="match status" value="1"/>
</dbReference>
<sequence length="1188" mass="133147">MDRPGFPTDALPPEATYESRESLLAAINAWAKPRGYAFTTGKSLKTPNGRVKVIFACDRNKQPPSASIERTRRTSSRRTGCKFSVWAKQSRDRCTWVLSHRPDPECATHNHPPSDDPSAHPAHRRLEKKDAAIISDLSMSGAAPREIRNYLSNHSDTLATQRDIYNRIATTRRDIREGQSSIQALVDQLYGEGFWCRVKLDSNNRLTAIFFAHPDSVAYLQCNPDVLLLDCTYKTNKHAMPLLDMVGVDSCQRSFCIAFAFLSGESEEDYSWALQHLRSLYERDLPSVVLTDRCIAAMNAAAVWFSSSKAVLCLWHVIKAILQRCRPFFASKESEASGQNPGDSAWNDFYGFWHSIVASTTETTFRDRLAKFELKYGNEYLEPVGYIKMYWLDPHKEMIVKAWVDQHLHFGNIATSRQVVCNIKRVQTDTYSRAEGIHSLMKSHIKTSTFDLFDVWQAMKHAITNQLKELKHIRVSQQVRLPLDVSGVLFEAVRGWVSHYALRKVQEQRQLLQKPNRVPCSQAFTTSLGLPCSHALMNLEKEGRSLLLEHFHPHWHLRRDVDQPQPVLEPRRAVERFSQKRTQPATSTRREPSGFERVEAGRRAPRRCSKCQSEGHVKNSRHCPLRFQGLLTQAAQASSSTAQPSTAIGPVPMPASDGSEEPGSRDQQASAGDMVADVPAEACLTPIAPLPQGHSPALVLNPPNSPAPTTISADDSADISVGPIHERLIDQPSSLGEVAPQSRPRYDSPEAIYSRYIAARSAWFQMQPAGSVKTNQQYRRAMRLPQRYDKTSYEWCLDYKQMSKRCITAAGSREWTREEMMAYLDWNKVEDERVEALVAEEVGDNPLATGRRGVKEIWRRIEKDSREQQALYSAASEAEDLAAAADGKASGAEFDKRHVELLMPAHDLKNTFAAPSLKEVLTRFDWIALAYIDPDKVDMRSCWIDVGARDIVTNLSTCRTALMHNKLMTGQKVPSPMGLTCASDLYTIFQRGDMKRASYPLAVLSSRSEVDCMLHEMSYDDDTTETDDMPAFDDWLLVNRRPVELRDGQHRVAALKRLVRSCHSDAWVRHVAAAANDPDPDMFHGSVAEMEAEMLRALQLSGDSAASGKAGPGENLAVPAKSLPRHDLTRWPSSEYGVGGNGSRTPTARTATPRRQASQGKEAGWTEPSPVRASLSSQRIPCRVSAAR</sequence>
<comment type="caution">
    <text evidence="3">The sequence shown here is derived from an EMBL/GenBank/DDBJ whole genome shotgun (WGS) entry which is preliminary data.</text>
</comment>
<reference evidence="3 4" key="1">
    <citation type="journal article" date="2016" name="Front. Microbiol.">
        <title>Genome and transcriptome sequences reveal the specific parasitism of the nematophagous Purpureocillium lilacinum 36-1.</title>
        <authorList>
            <person name="Xie J."/>
            <person name="Li S."/>
            <person name="Mo C."/>
            <person name="Xiao X."/>
            <person name="Peng D."/>
            <person name="Wang G."/>
            <person name="Xiao Y."/>
        </authorList>
    </citation>
    <scope>NUCLEOTIDE SEQUENCE [LARGE SCALE GENOMIC DNA]</scope>
    <source>
        <strain evidence="3 4">36-1</strain>
    </source>
</reference>
<feature type="compositionally biased region" description="Basic and acidic residues" evidence="1">
    <location>
        <begin position="569"/>
        <end position="578"/>
    </location>
</feature>
<feature type="compositionally biased region" description="Low complexity" evidence="1">
    <location>
        <begin position="1144"/>
        <end position="1155"/>
    </location>
</feature>
<dbReference type="AlphaFoldDB" id="A0A2U3DS53"/>
<dbReference type="InterPro" id="IPR052579">
    <property type="entry name" value="Zinc_finger_SWIM"/>
</dbReference>
<organism evidence="3 4">
    <name type="scientific">Purpureocillium lilacinum</name>
    <name type="common">Paecilomyces lilacinus</name>
    <dbReference type="NCBI Taxonomy" id="33203"/>
    <lineage>
        <taxon>Eukaryota</taxon>
        <taxon>Fungi</taxon>
        <taxon>Dikarya</taxon>
        <taxon>Ascomycota</taxon>
        <taxon>Pezizomycotina</taxon>
        <taxon>Sordariomycetes</taxon>
        <taxon>Hypocreomycetidae</taxon>
        <taxon>Hypocreales</taxon>
        <taxon>Ophiocordycipitaceae</taxon>
        <taxon>Purpureocillium</taxon>
    </lineage>
</organism>
<accession>A0A2U3DS53</accession>
<feature type="compositionally biased region" description="Low complexity" evidence="1">
    <location>
        <begin position="634"/>
        <end position="647"/>
    </location>
</feature>
<name>A0A2U3DS53_PURLI</name>
<feature type="region of interest" description="Disordered" evidence="1">
    <location>
        <begin position="1103"/>
        <end position="1188"/>
    </location>
</feature>
<proteinExistence type="predicted"/>
<dbReference type="Proteomes" id="UP000245956">
    <property type="component" value="Unassembled WGS sequence"/>
</dbReference>
<dbReference type="EMBL" id="LCWV01000038">
    <property type="protein sequence ID" value="PWI65091.1"/>
    <property type="molecule type" value="Genomic_DNA"/>
</dbReference>
<dbReference type="InterPro" id="IPR018289">
    <property type="entry name" value="MULE_transposase_dom"/>
</dbReference>
<feature type="region of interest" description="Disordered" evidence="1">
    <location>
        <begin position="694"/>
        <end position="717"/>
    </location>
</feature>